<feature type="domain" description="HTH araC/xylS-type" evidence="4">
    <location>
        <begin position="169"/>
        <end position="267"/>
    </location>
</feature>
<evidence type="ECO:0000259" key="4">
    <source>
        <dbReference type="PROSITE" id="PS01124"/>
    </source>
</evidence>
<dbReference type="InterPro" id="IPR018060">
    <property type="entry name" value="HTH_AraC"/>
</dbReference>
<dbReference type="RefSeq" id="WP_203166970.1">
    <property type="nucleotide sequence ID" value="NZ_JAEVLS010000002.1"/>
</dbReference>
<keyword evidence="3" id="KW-0804">Transcription</keyword>
<evidence type="ECO:0000313" key="6">
    <source>
        <dbReference type="Proteomes" id="UP000661077"/>
    </source>
</evidence>
<dbReference type="PROSITE" id="PS01124">
    <property type="entry name" value="HTH_ARAC_FAMILY_2"/>
    <property type="match status" value="1"/>
</dbReference>
<comment type="caution">
    <text evidence="5">The sequence shown here is derived from an EMBL/GenBank/DDBJ whole genome shotgun (WGS) entry which is preliminary data.</text>
</comment>
<dbReference type="SMART" id="SM00342">
    <property type="entry name" value="HTH_ARAC"/>
    <property type="match status" value="1"/>
</dbReference>
<accession>A0ABS1WV97</accession>
<dbReference type="EMBL" id="JAEVLS010000002">
    <property type="protein sequence ID" value="MBM0104901.1"/>
    <property type="molecule type" value="Genomic_DNA"/>
</dbReference>
<evidence type="ECO:0000256" key="2">
    <source>
        <dbReference type="ARBA" id="ARBA00023125"/>
    </source>
</evidence>
<keyword evidence="6" id="KW-1185">Reference proteome</keyword>
<dbReference type="Pfam" id="PF12833">
    <property type="entry name" value="HTH_18"/>
    <property type="match status" value="1"/>
</dbReference>
<dbReference type="InterPro" id="IPR009057">
    <property type="entry name" value="Homeodomain-like_sf"/>
</dbReference>
<organism evidence="5 6">
    <name type="scientific">Steroidobacter gossypii</name>
    <dbReference type="NCBI Taxonomy" id="2805490"/>
    <lineage>
        <taxon>Bacteria</taxon>
        <taxon>Pseudomonadati</taxon>
        <taxon>Pseudomonadota</taxon>
        <taxon>Gammaproteobacteria</taxon>
        <taxon>Steroidobacterales</taxon>
        <taxon>Steroidobacteraceae</taxon>
        <taxon>Steroidobacter</taxon>
    </lineage>
</organism>
<dbReference type="Proteomes" id="UP000661077">
    <property type="component" value="Unassembled WGS sequence"/>
</dbReference>
<proteinExistence type="predicted"/>
<evidence type="ECO:0000256" key="3">
    <source>
        <dbReference type="ARBA" id="ARBA00023163"/>
    </source>
</evidence>
<dbReference type="PANTHER" id="PTHR46796">
    <property type="entry name" value="HTH-TYPE TRANSCRIPTIONAL ACTIVATOR RHAS-RELATED"/>
    <property type="match status" value="1"/>
</dbReference>
<dbReference type="Gene3D" id="1.10.10.60">
    <property type="entry name" value="Homeodomain-like"/>
    <property type="match status" value="2"/>
</dbReference>
<evidence type="ECO:0000256" key="1">
    <source>
        <dbReference type="ARBA" id="ARBA00023015"/>
    </source>
</evidence>
<keyword evidence="2" id="KW-0238">DNA-binding</keyword>
<protein>
    <submittedName>
        <fullName evidence="5">Helix-turn-helix transcriptional regulator</fullName>
    </submittedName>
</protein>
<dbReference type="PANTHER" id="PTHR46796:SF14">
    <property type="entry name" value="TRANSCRIPTIONAL REGULATORY PROTEIN"/>
    <property type="match status" value="1"/>
</dbReference>
<evidence type="ECO:0000313" key="5">
    <source>
        <dbReference type="EMBL" id="MBM0104901.1"/>
    </source>
</evidence>
<reference evidence="5 6" key="1">
    <citation type="journal article" date="2021" name="Int. J. Syst. Evol. Microbiol.">
        <title>Steroidobacter gossypii sp. nov., isolated from soil of cotton cropping field.</title>
        <authorList>
            <person name="Huang R."/>
            <person name="Yang S."/>
            <person name="Zhen C."/>
            <person name="Liu W."/>
        </authorList>
    </citation>
    <scope>NUCLEOTIDE SEQUENCE [LARGE SCALE GENOMIC DNA]</scope>
    <source>
        <strain evidence="5 6">S1-65</strain>
    </source>
</reference>
<sequence length="270" mass="30342">MTFIELAAGPDDIATTEPIRDDAFLIALQLRACPDFDLYTDGRLIRPREFDAGAVAIFDLRTNLSIDRRDPFHAVDLYIPRRSLDALAEDANSSAIDELRHEPGRALQDPVARHLLQTIRPALSAPKQASELFVDHVAMALATHVAHTYGGMRARSDAHAGMLARWQERRAKELIAENLTGNITLADLAKACELSIRHFTRAFRGSTGMSPHAWLLQLRVERAKQLLTTSRRMLADVALDCGFADQSHMTRIFQRSLQMSPGAWRRMHQR</sequence>
<dbReference type="InterPro" id="IPR050204">
    <property type="entry name" value="AraC_XylS_family_regulators"/>
</dbReference>
<name>A0ABS1WV97_9GAMM</name>
<gene>
    <name evidence="5" type="ORF">JM946_09080</name>
</gene>
<dbReference type="SUPFAM" id="SSF46689">
    <property type="entry name" value="Homeodomain-like"/>
    <property type="match status" value="2"/>
</dbReference>
<keyword evidence="1" id="KW-0805">Transcription regulation</keyword>